<accession>A0AB40AP59</accession>
<reference evidence="2" key="1">
    <citation type="submission" date="2025-08" db="UniProtKB">
        <authorList>
            <consortium name="RefSeq"/>
        </authorList>
    </citation>
    <scope>IDENTIFICATION</scope>
</reference>
<dbReference type="PANTHER" id="PTHR22746:SF10">
    <property type="entry name" value="GUANINE NUCLEOTIDE EXCHANGE FACTOR SUBUNIT RIC1"/>
    <property type="match status" value="1"/>
</dbReference>
<evidence type="ECO:0000313" key="1">
    <source>
        <dbReference type="Proteomes" id="UP001515500"/>
    </source>
</evidence>
<dbReference type="Proteomes" id="UP001515500">
    <property type="component" value="Chromosome 20"/>
</dbReference>
<dbReference type="GO" id="GO:0034066">
    <property type="term" value="C:Ric1-Rgp1 guanyl-nucleotide exchange factor complex"/>
    <property type="evidence" value="ECO:0007669"/>
    <property type="project" value="InterPro"/>
</dbReference>
<evidence type="ECO:0000313" key="2">
    <source>
        <dbReference type="RefSeq" id="XP_039116026.1"/>
    </source>
</evidence>
<dbReference type="GeneID" id="120251541"/>
<dbReference type="GO" id="GO:0042147">
    <property type="term" value="P:retrograde transport, endosome to Golgi"/>
    <property type="evidence" value="ECO:0007669"/>
    <property type="project" value="TreeGrafter"/>
</dbReference>
<proteinExistence type="predicted"/>
<sequence length="103" mass="11396">MSAKSSPAIMHFIPDPAGEATFSLSSDLLSQQPATYKCLILRTNGDLWLLDLGDGHEHVLSNSIELFWVTCGQSGEKANLIEEVSWLDYSHRGMEEAEANPKF</sequence>
<dbReference type="GO" id="GO:0000139">
    <property type="term" value="C:Golgi membrane"/>
    <property type="evidence" value="ECO:0007669"/>
    <property type="project" value="TreeGrafter"/>
</dbReference>
<dbReference type="GO" id="GO:0005829">
    <property type="term" value="C:cytosol"/>
    <property type="evidence" value="ECO:0007669"/>
    <property type="project" value="TreeGrafter"/>
</dbReference>
<dbReference type="PANTHER" id="PTHR22746">
    <property type="entry name" value="RAB6A-GEF COMPLEX PARTNER PROTEIN 1"/>
    <property type="match status" value="1"/>
</dbReference>
<name>A0AB40AP59_DIOCR</name>
<dbReference type="GO" id="GO:0006886">
    <property type="term" value="P:intracellular protein transport"/>
    <property type="evidence" value="ECO:0007669"/>
    <property type="project" value="InterPro"/>
</dbReference>
<keyword evidence="1" id="KW-1185">Reference proteome</keyword>
<organism evidence="1 2">
    <name type="scientific">Dioscorea cayennensis subsp. rotundata</name>
    <name type="common">White Guinea yam</name>
    <name type="synonym">Dioscorea rotundata</name>
    <dbReference type="NCBI Taxonomy" id="55577"/>
    <lineage>
        <taxon>Eukaryota</taxon>
        <taxon>Viridiplantae</taxon>
        <taxon>Streptophyta</taxon>
        <taxon>Embryophyta</taxon>
        <taxon>Tracheophyta</taxon>
        <taxon>Spermatophyta</taxon>
        <taxon>Magnoliopsida</taxon>
        <taxon>Liliopsida</taxon>
        <taxon>Dioscoreales</taxon>
        <taxon>Dioscoreaceae</taxon>
        <taxon>Dioscorea</taxon>
    </lineage>
</organism>
<protein>
    <submittedName>
        <fullName evidence="2">Uncharacterized protein LOC120251541 isoform X1</fullName>
    </submittedName>
</protein>
<dbReference type="InterPro" id="IPR040096">
    <property type="entry name" value="Ric1"/>
</dbReference>
<dbReference type="RefSeq" id="XP_039116026.1">
    <property type="nucleotide sequence ID" value="XM_039260092.1"/>
</dbReference>
<gene>
    <name evidence="2" type="primary">LOC120251541</name>
</gene>
<dbReference type="AlphaFoldDB" id="A0AB40AP59"/>